<dbReference type="PANTHER" id="PTHR31635">
    <property type="entry name" value="REVERSE TRANSCRIPTASE DOMAIN-CONTAINING PROTEIN-RELATED"/>
    <property type="match status" value="1"/>
</dbReference>
<dbReference type="AlphaFoldDB" id="A0A168LAX3"/>
<dbReference type="STRING" id="4829.A0A168LAX3"/>
<dbReference type="OrthoDB" id="2272737at2759"/>
<dbReference type="InterPro" id="IPR000477">
    <property type="entry name" value="RT_dom"/>
</dbReference>
<dbReference type="SUPFAM" id="SSF56672">
    <property type="entry name" value="DNA/RNA polymerases"/>
    <property type="match status" value="1"/>
</dbReference>
<name>A0A168LAX3_ABSGL</name>
<dbReference type="Pfam" id="PF00078">
    <property type="entry name" value="RVT_1"/>
    <property type="match status" value="1"/>
</dbReference>
<organism evidence="2">
    <name type="scientific">Absidia glauca</name>
    <name type="common">Pin mould</name>
    <dbReference type="NCBI Taxonomy" id="4829"/>
    <lineage>
        <taxon>Eukaryota</taxon>
        <taxon>Fungi</taxon>
        <taxon>Fungi incertae sedis</taxon>
        <taxon>Mucoromycota</taxon>
        <taxon>Mucoromycotina</taxon>
        <taxon>Mucoromycetes</taxon>
        <taxon>Mucorales</taxon>
        <taxon>Cunninghamellaceae</taxon>
        <taxon>Absidia</taxon>
    </lineage>
</organism>
<evidence type="ECO:0000313" key="3">
    <source>
        <dbReference type="Proteomes" id="UP000078561"/>
    </source>
</evidence>
<keyword evidence="3" id="KW-1185">Reference proteome</keyword>
<evidence type="ECO:0000259" key="1">
    <source>
        <dbReference type="Pfam" id="PF00078"/>
    </source>
</evidence>
<dbReference type="Proteomes" id="UP000078561">
    <property type="component" value="Unassembled WGS sequence"/>
</dbReference>
<proteinExistence type="predicted"/>
<reference evidence="2" key="1">
    <citation type="submission" date="2016-04" db="EMBL/GenBank/DDBJ databases">
        <authorList>
            <person name="Evans L.H."/>
            <person name="Alamgir A."/>
            <person name="Owens N."/>
            <person name="Weber N.D."/>
            <person name="Virtaneva K."/>
            <person name="Barbian K."/>
            <person name="Babar A."/>
            <person name="Rosenke K."/>
        </authorList>
    </citation>
    <scope>NUCLEOTIDE SEQUENCE [LARGE SCALE GENOMIC DNA]</scope>
    <source>
        <strain evidence="2">CBS 101.48</strain>
    </source>
</reference>
<dbReference type="InterPro" id="IPR043502">
    <property type="entry name" value="DNA/RNA_pol_sf"/>
</dbReference>
<protein>
    <recommendedName>
        <fullName evidence="1">Reverse transcriptase domain-containing protein</fullName>
    </recommendedName>
</protein>
<accession>A0A168LAX3</accession>
<sequence>MAAMGFPTTLTHSIMTLFFNNRIFVNVNGHFTSPIDQQRGLRQGDPLSPLLFNVAIEPFLLAIQHDHQLQGFTFGHQTHPARSTPSPLKCLAYADDVCVFLHNSEDLDRLCRIHERVSPH</sequence>
<dbReference type="EMBL" id="LT551048">
    <property type="protein sequence ID" value="SAL96421.1"/>
    <property type="molecule type" value="Genomic_DNA"/>
</dbReference>
<dbReference type="InParanoid" id="A0A168LAX3"/>
<feature type="domain" description="Reverse transcriptase" evidence="1">
    <location>
        <begin position="2"/>
        <end position="113"/>
    </location>
</feature>
<evidence type="ECO:0000313" key="2">
    <source>
        <dbReference type="EMBL" id="SAL96421.1"/>
    </source>
</evidence>
<gene>
    <name evidence="2" type="primary">ABSGL_01827.1 scaffold 2393</name>
</gene>
<dbReference type="PANTHER" id="PTHR31635:SF196">
    <property type="entry name" value="REVERSE TRANSCRIPTASE DOMAIN-CONTAINING PROTEIN-RELATED"/>
    <property type="match status" value="1"/>
</dbReference>